<evidence type="ECO:0000313" key="3">
    <source>
        <dbReference type="Proteomes" id="UP000252355"/>
    </source>
</evidence>
<evidence type="ECO:0000313" key="2">
    <source>
        <dbReference type="EMBL" id="RCK79382.1"/>
    </source>
</evidence>
<feature type="region of interest" description="Disordered" evidence="1">
    <location>
        <begin position="1"/>
        <end position="67"/>
    </location>
</feature>
<gene>
    <name evidence="2" type="ORF">OZSIB_0022</name>
</gene>
<accession>A0A367ZPS3</accession>
<organism evidence="2 3">
    <name type="scientific">Candidatus Ozemobacter sibiricus</name>
    <dbReference type="NCBI Taxonomy" id="2268124"/>
    <lineage>
        <taxon>Bacteria</taxon>
        <taxon>Candidatus Ozemobacteria</taxon>
        <taxon>Candidatus Ozemobacterales</taxon>
        <taxon>Candidatus Ozemobacteraceae</taxon>
        <taxon>Candidatus Ozemobacter</taxon>
    </lineage>
</organism>
<dbReference type="Proteomes" id="UP000252355">
    <property type="component" value="Unassembled WGS sequence"/>
</dbReference>
<name>A0A367ZPS3_9BACT</name>
<dbReference type="EMBL" id="QOQW01000013">
    <property type="protein sequence ID" value="RCK79382.1"/>
    <property type="molecule type" value="Genomic_DNA"/>
</dbReference>
<comment type="caution">
    <text evidence="2">The sequence shown here is derived from an EMBL/GenBank/DDBJ whole genome shotgun (WGS) entry which is preliminary data.</text>
</comment>
<dbReference type="AlphaFoldDB" id="A0A367ZPS3"/>
<sequence>MSSPLLGGGRPARPAGPFLSLPGLRCARGLSSPDLPRGAKRPVTVRAPAPSFSARFPRGGAGRQEVR</sequence>
<reference evidence="2 3" key="1">
    <citation type="submission" date="2018-05" db="EMBL/GenBank/DDBJ databases">
        <title>A metagenomic window into the 2 km-deep terrestrial subsurface aquifer revealed taxonomically and functionally diverse microbial community comprising novel uncultured bacterial lineages.</title>
        <authorList>
            <person name="Kadnikov V.V."/>
            <person name="Mardanov A.V."/>
            <person name="Beletsky A.V."/>
            <person name="Banks D."/>
            <person name="Pimenov N.V."/>
            <person name="Frank Y.A."/>
            <person name="Karnachuk O.V."/>
            <person name="Ravin N.V."/>
        </authorList>
    </citation>
    <scope>NUCLEOTIDE SEQUENCE [LARGE SCALE GENOMIC DNA]</scope>
    <source>
        <strain evidence="2">BY5</strain>
    </source>
</reference>
<evidence type="ECO:0000256" key="1">
    <source>
        <dbReference type="SAM" id="MobiDB-lite"/>
    </source>
</evidence>
<protein>
    <submittedName>
        <fullName evidence="2">Uncharacterized protein</fullName>
    </submittedName>
</protein>
<proteinExistence type="predicted"/>
<feature type="compositionally biased region" description="Gly residues" evidence="1">
    <location>
        <begin position="1"/>
        <end position="10"/>
    </location>
</feature>